<dbReference type="CDD" id="cd07438">
    <property type="entry name" value="PHP_HisPPase_AMP"/>
    <property type="match status" value="1"/>
</dbReference>
<proteinExistence type="predicted"/>
<dbReference type="InterPro" id="IPR004013">
    <property type="entry name" value="PHP_dom"/>
</dbReference>
<dbReference type="InterPro" id="IPR016195">
    <property type="entry name" value="Pol/histidinol_Pase-like"/>
</dbReference>
<name>A0A1M5REY6_9CLOT</name>
<organism evidence="2 3">
    <name type="scientific">Clostridium grantii DSM 8605</name>
    <dbReference type="NCBI Taxonomy" id="1121316"/>
    <lineage>
        <taxon>Bacteria</taxon>
        <taxon>Bacillati</taxon>
        <taxon>Bacillota</taxon>
        <taxon>Clostridia</taxon>
        <taxon>Eubacteriales</taxon>
        <taxon>Clostridiaceae</taxon>
        <taxon>Clostridium</taxon>
    </lineage>
</organism>
<keyword evidence="3" id="KW-1185">Reference proteome</keyword>
<dbReference type="GO" id="GO:0004534">
    <property type="term" value="F:5'-3' RNA exonuclease activity"/>
    <property type="evidence" value="ECO:0007669"/>
    <property type="project" value="TreeGrafter"/>
</dbReference>
<dbReference type="Gene3D" id="3.20.20.140">
    <property type="entry name" value="Metal-dependent hydrolases"/>
    <property type="match status" value="1"/>
</dbReference>
<dbReference type="SMART" id="SM00481">
    <property type="entry name" value="POLIIIAc"/>
    <property type="match status" value="1"/>
</dbReference>
<dbReference type="EMBL" id="FQXM01000003">
    <property type="protein sequence ID" value="SHH24905.1"/>
    <property type="molecule type" value="Genomic_DNA"/>
</dbReference>
<dbReference type="InterPro" id="IPR003141">
    <property type="entry name" value="Pol/His_phosphatase_N"/>
</dbReference>
<feature type="domain" description="Polymerase/histidinol phosphatase N-terminal" evidence="1">
    <location>
        <begin position="5"/>
        <end position="70"/>
    </location>
</feature>
<dbReference type="Gene3D" id="1.10.150.650">
    <property type="match status" value="1"/>
</dbReference>
<dbReference type="Proteomes" id="UP000184447">
    <property type="component" value="Unassembled WGS sequence"/>
</dbReference>
<dbReference type="SUPFAM" id="SSF89550">
    <property type="entry name" value="PHP domain-like"/>
    <property type="match status" value="1"/>
</dbReference>
<dbReference type="OrthoDB" id="9791620at2"/>
<accession>A0A1M5REY6</accession>
<reference evidence="2 3" key="1">
    <citation type="submission" date="2016-11" db="EMBL/GenBank/DDBJ databases">
        <authorList>
            <person name="Jaros S."/>
            <person name="Januszkiewicz K."/>
            <person name="Wedrychowicz H."/>
        </authorList>
    </citation>
    <scope>NUCLEOTIDE SEQUENCE [LARGE SCALE GENOMIC DNA]</scope>
    <source>
        <strain evidence="2 3">DSM 8605</strain>
    </source>
</reference>
<dbReference type="PANTHER" id="PTHR42924">
    <property type="entry name" value="EXONUCLEASE"/>
    <property type="match status" value="1"/>
</dbReference>
<dbReference type="GO" id="GO:0035312">
    <property type="term" value="F:5'-3' DNA exonuclease activity"/>
    <property type="evidence" value="ECO:0007669"/>
    <property type="project" value="TreeGrafter"/>
</dbReference>
<sequence>MYKKGDFHLHTWASDGKLSPKEVVRLAQIEGIDILAITDHDNTNGLNEALIEGEKLGIKVIPGIELSTTLNNESIHILGYFRNSDYKNEKFQQFLSTLQEKRLNRAKQIIDKLKEFFDIHISYEKIIKDTQGLIARPHLAKAIIAAGYPYSWQYIFENIINNESPAYVPTEKISVSQGISILKEYGAFVSLAHPTLIKNTPIEELLKLDFDALEGIYPLNKWDGSQILDTSENNGDGSQFFSHFTESPIYKWEELKFRKLAKEYNKVLTAGSDYHGLNKNDQKHGYIGSCPLVGVDLKEFWGRFISINSTDT</sequence>
<dbReference type="AlphaFoldDB" id="A0A1M5REY6"/>
<gene>
    <name evidence="2" type="ORF">SAMN02745207_00497</name>
</gene>
<dbReference type="PANTHER" id="PTHR42924:SF3">
    <property type="entry name" value="POLYMERASE_HISTIDINOL PHOSPHATASE N-TERMINAL DOMAIN-CONTAINING PROTEIN"/>
    <property type="match status" value="1"/>
</dbReference>
<evidence type="ECO:0000313" key="2">
    <source>
        <dbReference type="EMBL" id="SHH24905.1"/>
    </source>
</evidence>
<dbReference type="RefSeq" id="WP_073336653.1">
    <property type="nucleotide sequence ID" value="NZ_FQXM01000003.1"/>
</dbReference>
<evidence type="ECO:0000259" key="1">
    <source>
        <dbReference type="SMART" id="SM00481"/>
    </source>
</evidence>
<dbReference type="Pfam" id="PF02811">
    <property type="entry name" value="PHP"/>
    <property type="match status" value="1"/>
</dbReference>
<evidence type="ECO:0000313" key="3">
    <source>
        <dbReference type="Proteomes" id="UP000184447"/>
    </source>
</evidence>
<dbReference type="STRING" id="1121316.SAMN02745207_00497"/>
<dbReference type="InterPro" id="IPR052018">
    <property type="entry name" value="PHP_domain"/>
</dbReference>
<protein>
    <recommendedName>
        <fullName evidence="1">Polymerase/histidinol phosphatase N-terminal domain-containing protein</fullName>
    </recommendedName>
</protein>